<evidence type="ECO:0000256" key="10">
    <source>
        <dbReference type="ARBA" id="ARBA00022840"/>
    </source>
</evidence>
<dbReference type="GO" id="GO:0005737">
    <property type="term" value="C:cytoplasm"/>
    <property type="evidence" value="ECO:0007669"/>
    <property type="project" value="UniProtKB-SubCell"/>
</dbReference>
<dbReference type="GO" id="GO:0000049">
    <property type="term" value="F:tRNA binding"/>
    <property type="evidence" value="ECO:0007669"/>
    <property type="project" value="InterPro"/>
</dbReference>
<dbReference type="Pfam" id="PF00133">
    <property type="entry name" value="tRNA-synt_1"/>
    <property type="match status" value="2"/>
</dbReference>
<dbReference type="InterPro" id="IPR013078">
    <property type="entry name" value="His_Pase_superF_clade-1"/>
</dbReference>
<evidence type="ECO:0000256" key="4">
    <source>
        <dbReference type="ARBA" id="ARBA00011245"/>
    </source>
</evidence>
<feature type="active site" description="Proton donor/acceptor" evidence="16">
    <location>
        <position position="576"/>
    </location>
</feature>
<keyword evidence="6 15" id="KW-0436">Ligase</keyword>
<keyword evidence="10 15" id="KW-0067">ATP-binding</keyword>
<evidence type="ECO:0000259" key="19">
    <source>
        <dbReference type="Pfam" id="PF08264"/>
    </source>
</evidence>
<comment type="subunit">
    <text evidence="4 15">Monomer.</text>
</comment>
<feature type="binding site" evidence="15">
    <location>
        <position position="787"/>
    </location>
    <ligand>
        <name>ATP</name>
        <dbReference type="ChEBI" id="CHEBI:30616"/>
    </ligand>
</feature>
<dbReference type="Gene3D" id="3.90.740.10">
    <property type="entry name" value="Valyl/Leucyl/Isoleucyl-tRNA synthetase, editing domain"/>
    <property type="match status" value="1"/>
</dbReference>
<sequence>MSDQKKNPLVIKEEEIQKFWEDNNIFHKSLEATKNGKVFSFYDGPPFATGTPHYGHLVASIMKDVVPRYQTMNGHYVERRWGWDCHGLPVENMIEQELNLTSRKDIEDIGIDKFNESCRLSVLRYADIWKKTIPRMGRWVDMEHDYRTMEPWYMESIWWVFKELWDKDLIYEGYKSMHICPRCETTLSNFEVTQGYKDVKDLAVTAKFELVDEPGTYVLAWTTTPWTLIGNVALAVGEDIEYVKVKSEDVNYILAKDLLEKVFADKSYEIVENLKGHDLVGKKYQPLFDCYKDVAIDYRENLYIIVSADFVSTTDGVGVVHIAPAFGEEDMALGNEKNLPMIQHVDETGHIKKEAGEAFAGLEVKPKEDTQKTDVVIIKYLAEKGLLFAKEKYEHSYPHCWRCDTPLLNYATSSWFVKVTEIKKDLIKNNQQVNWIPNHLKNGRFGKWLEDARDWAISRSRFWGAPLPVWRCNDCNDIKVVGSLEELDKSKIFSTNIYAIRHAESEKNVLNVFSDDENKYPLTEKGKTQAEVAIKNVKDLNIDLIVSSDVLRARETAKIIADGLGLRLIFDKRLNEVNPGELQDQSDANEDAAKALADWRKTYTKSLPGGGESVLDIENRMLDLVKDIRNQYPDKNVLLVSHGDNIRVLAAKLSGTKQENVFDHDMPDNTEITQLKNRTVDIHKDVVDTIRFKCEKCTGEMKRVPEVLDCWFESGSMPYAQLHYPFENKDKFQDTFPADFIAEGVDQTRGWFYTLMILATALFDKPAFLNVIANGIVLAEDGNKMSKRLKNYPEPDLIMDKYGADALRFYLLSSPVMTSENLNFSEVGVKEAFQKVVMLTNNVLKFYQLYEDKNIKPNNQSKNILDKWLLSKLNELIVAVSKEMDNYQLAKAVRPIQDFIDEFSTWWLRRSRDRFKSGDTEDKNQAIATFNFVLIEISKVMAPFVPFLAESVYRGVGGELESVHLAKWPQAGNIDDKIIDQMESVRRIVEMGLAMRAEKGVKIRQPLAKLKVIGYDLPVELSELIADEVNVKTVEFEKGAEIKVELDLELTDELKLEGLLRELIRTINSLRKTDGLTIGDRINVLWTSDSEIMKQVLTGEKLSTELKNSTLTSKLINQDDHGKSFNLNGEEVKLAIQKI</sequence>
<keyword evidence="9 15" id="KW-0862">Zinc</keyword>
<dbReference type="InterPro" id="IPR002300">
    <property type="entry name" value="aa-tRNA-synth_Ia"/>
</dbReference>
<dbReference type="InterPro" id="IPR009008">
    <property type="entry name" value="Val/Leu/Ile-tRNA-synth_edit"/>
</dbReference>
<comment type="similarity">
    <text evidence="3 15">Belongs to the class-I aminoacyl-tRNA synthetase family. IleS type 2 subfamily.</text>
</comment>
<dbReference type="GO" id="GO:0002161">
    <property type="term" value="F:aminoacyl-tRNA deacylase activity"/>
    <property type="evidence" value="ECO:0007669"/>
    <property type="project" value="InterPro"/>
</dbReference>
<dbReference type="Gene3D" id="1.10.730.10">
    <property type="entry name" value="Isoleucyl-tRNA Synthetase, Domain 1"/>
    <property type="match status" value="1"/>
</dbReference>
<dbReference type="Pfam" id="PF08264">
    <property type="entry name" value="Anticodon_1"/>
    <property type="match status" value="1"/>
</dbReference>
<evidence type="ECO:0000256" key="9">
    <source>
        <dbReference type="ARBA" id="ARBA00022833"/>
    </source>
</evidence>
<dbReference type="InterPro" id="IPR013155">
    <property type="entry name" value="M/V/L/I-tRNA-synth_anticd-bd"/>
</dbReference>
<name>A0A2H0W4P9_9BACT</name>
<dbReference type="InterPro" id="IPR014729">
    <property type="entry name" value="Rossmann-like_a/b/a_fold"/>
</dbReference>
<organism evidence="20 21">
    <name type="scientific">Candidatus Buchananbacteria bacterium CG10_big_fil_rev_8_21_14_0_10_33_19</name>
    <dbReference type="NCBI Taxonomy" id="1974525"/>
    <lineage>
        <taxon>Bacteria</taxon>
        <taxon>Candidatus Buchananiibacteriota</taxon>
    </lineage>
</organism>
<evidence type="ECO:0000256" key="2">
    <source>
        <dbReference type="ARBA" id="ARBA00004496"/>
    </source>
</evidence>
<comment type="catalytic activity">
    <reaction evidence="14 15">
        <text>tRNA(Ile) + L-isoleucine + ATP = L-isoleucyl-tRNA(Ile) + AMP + diphosphate</text>
        <dbReference type="Rhea" id="RHEA:11060"/>
        <dbReference type="Rhea" id="RHEA-COMP:9666"/>
        <dbReference type="Rhea" id="RHEA-COMP:9695"/>
        <dbReference type="ChEBI" id="CHEBI:30616"/>
        <dbReference type="ChEBI" id="CHEBI:33019"/>
        <dbReference type="ChEBI" id="CHEBI:58045"/>
        <dbReference type="ChEBI" id="CHEBI:78442"/>
        <dbReference type="ChEBI" id="CHEBI:78528"/>
        <dbReference type="ChEBI" id="CHEBI:456215"/>
        <dbReference type="EC" id="6.1.1.5"/>
    </reaction>
</comment>
<dbReference type="InterPro" id="IPR033709">
    <property type="entry name" value="Anticodon_Ile_ABEc"/>
</dbReference>
<dbReference type="SUPFAM" id="SSF52374">
    <property type="entry name" value="Nucleotidylyl transferase"/>
    <property type="match status" value="1"/>
</dbReference>
<dbReference type="SUPFAM" id="SSF53254">
    <property type="entry name" value="Phosphoglycerate mutase-like"/>
    <property type="match status" value="1"/>
</dbReference>
<reference evidence="21" key="1">
    <citation type="submission" date="2017-09" db="EMBL/GenBank/DDBJ databases">
        <title>Depth-based differentiation of microbial function through sediment-hosted aquifers and enrichment of novel symbionts in the deep terrestrial subsurface.</title>
        <authorList>
            <person name="Probst A.J."/>
            <person name="Ladd B."/>
            <person name="Jarett J.K."/>
            <person name="Geller-Mcgrath D.E."/>
            <person name="Sieber C.M.K."/>
            <person name="Emerson J.B."/>
            <person name="Anantharaman K."/>
            <person name="Thomas B.C."/>
            <person name="Malmstrom R."/>
            <person name="Stieglmeier M."/>
            <person name="Klingl A."/>
            <person name="Woyke T."/>
            <person name="Ryan C.M."/>
            <person name="Banfield J.F."/>
        </authorList>
    </citation>
    <scope>NUCLEOTIDE SEQUENCE [LARGE SCALE GENOMIC DNA]</scope>
</reference>
<evidence type="ECO:0000256" key="13">
    <source>
        <dbReference type="ARBA" id="ARBA00025217"/>
    </source>
</evidence>
<evidence type="ECO:0000256" key="8">
    <source>
        <dbReference type="ARBA" id="ARBA00022741"/>
    </source>
</evidence>
<feature type="binding site" evidence="17">
    <location>
        <position position="552"/>
    </location>
    <ligand>
        <name>substrate</name>
    </ligand>
</feature>
<dbReference type="GO" id="GO:0005524">
    <property type="term" value="F:ATP binding"/>
    <property type="evidence" value="ECO:0007669"/>
    <property type="project" value="UniProtKB-UniRule"/>
</dbReference>
<evidence type="ECO:0000313" key="21">
    <source>
        <dbReference type="Proteomes" id="UP000229056"/>
    </source>
</evidence>
<dbReference type="FunFam" id="3.40.50.620:FF:000063">
    <property type="entry name" value="Isoleucine--tRNA ligase"/>
    <property type="match status" value="1"/>
</dbReference>
<dbReference type="Proteomes" id="UP000229056">
    <property type="component" value="Unassembled WGS sequence"/>
</dbReference>
<dbReference type="Pfam" id="PF19302">
    <property type="entry name" value="DUF5915"/>
    <property type="match status" value="1"/>
</dbReference>
<evidence type="ECO:0000313" key="20">
    <source>
        <dbReference type="EMBL" id="PIS06326.1"/>
    </source>
</evidence>
<dbReference type="SMART" id="SM00855">
    <property type="entry name" value="PGAM"/>
    <property type="match status" value="1"/>
</dbReference>
<feature type="domain" description="Aminoacyl-tRNA synthetase class Ia" evidence="18">
    <location>
        <begin position="659"/>
        <end position="822"/>
    </location>
</feature>
<protein>
    <recommendedName>
        <fullName evidence="15">Isoleucine--tRNA ligase</fullName>
        <ecNumber evidence="15">6.1.1.5</ecNumber>
    </recommendedName>
    <alternativeName>
        <fullName evidence="15">Isoleucyl-tRNA synthetase</fullName>
        <shortName evidence="15">IleRS</shortName>
    </alternativeName>
</protein>
<dbReference type="EMBL" id="PEZY01000005">
    <property type="protein sequence ID" value="PIS06326.1"/>
    <property type="molecule type" value="Genomic_DNA"/>
</dbReference>
<evidence type="ECO:0000256" key="7">
    <source>
        <dbReference type="ARBA" id="ARBA00022723"/>
    </source>
</evidence>
<dbReference type="InterPro" id="IPR002301">
    <property type="entry name" value="Ile-tRNA-ligase"/>
</dbReference>
<keyword evidence="5 15" id="KW-0963">Cytoplasm</keyword>
<dbReference type="PANTHER" id="PTHR42780:SF1">
    <property type="entry name" value="ISOLEUCINE--TRNA LIGASE, CYTOPLASMIC"/>
    <property type="match status" value="1"/>
</dbReference>
<accession>A0A2H0W4P9</accession>
<evidence type="ECO:0000256" key="14">
    <source>
        <dbReference type="ARBA" id="ARBA00048359"/>
    </source>
</evidence>
<dbReference type="PROSITE" id="PS00178">
    <property type="entry name" value="AA_TRNA_LIGASE_I"/>
    <property type="match status" value="1"/>
</dbReference>
<feature type="short sequence motif" description="'HIGH' region" evidence="15">
    <location>
        <begin position="46"/>
        <end position="56"/>
    </location>
</feature>
<keyword evidence="7 15" id="KW-0479">Metal-binding</keyword>
<evidence type="ECO:0000256" key="12">
    <source>
        <dbReference type="ARBA" id="ARBA00023146"/>
    </source>
</evidence>
<feature type="binding site" evidence="17">
    <location>
        <begin position="501"/>
        <end position="508"/>
    </location>
    <ligand>
        <name>substrate</name>
    </ligand>
</feature>
<dbReference type="EC" id="6.1.1.5" evidence="15"/>
<dbReference type="Gene3D" id="3.40.50.620">
    <property type="entry name" value="HUPs"/>
    <property type="match status" value="2"/>
</dbReference>
<dbReference type="GO" id="GO:0008270">
    <property type="term" value="F:zinc ion binding"/>
    <property type="evidence" value="ECO:0007669"/>
    <property type="project" value="UniProtKB-UniRule"/>
</dbReference>
<evidence type="ECO:0000256" key="16">
    <source>
        <dbReference type="PIRSR" id="PIRSR613078-1"/>
    </source>
</evidence>
<dbReference type="InterPro" id="IPR029033">
    <property type="entry name" value="His_PPase_superfam"/>
</dbReference>
<evidence type="ECO:0000256" key="1">
    <source>
        <dbReference type="ARBA" id="ARBA00001947"/>
    </source>
</evidence>
<dbReference type="InterPro" id="IPR009080">
    <property type="entry name" value="tRNAsynth_Ia_anticodon-bd"/>
</dbReference>
<comment type="cofactor">
    <cofactor evidence="1 15">
        <name>Zn(2+)</name>
        <dbReference type="ChEBI" id="CHEBI:29105"/>
    </cofactor>
</comment>
<dbReference type="InterPro" id="IPR001412">
    <property type="entry name" value="aa-tRNA-synth_I_CS"/>
</dbReference>
<dbReference type="SUPFAM" id="SSF47323">
    <property type="entry name" value="Anticodon-binding domain of a subclass of class I aminoacyl-tRNA synthetases"/>
    <property type="match status" value="1"/>
</dbReference>
<evidence type="ECO:0000256" key="17">
    <source>
        <dbReference type="PIRSR" id="PIRSR613078-2"/>
    </source>
</evidence>
<evidence type="ECO:0000256" key="5">
    <source>
        <dbReference type="ARBA" id="ARBA00022490"/>
    </source>
</evidence>
<keyword evidence="12 15" id="KW-0030">Aminoacyl-tRNA synthetase</keyword>
<dbReference type="PRINTS" id="PR00984">
    <property type="entry name" value="TRNASYNTHILE"/>
</dbReference>
<dbReference type="GO" id="GO:0006428">
    <property type="term" value="P:isoleucyl-tRNA aminoacylation"/>
    <property type="evidence" value="ECO:0007669"/>
    <property type="project" value="UniProtKB-UniRule"/>
</dbReference>
<evidence type="ECO:0000256" key="6">
    <source>
        <dbReference type="ARBA" id="ARBA00022598"/>
    </source>
</evidence>
<comment type="subcellular location">
    <subcellularLocation>
        <location evidence="2 15">Cytoplasm</location>
    </subcellularLocation>
</comment>
<feature type="active site" description="Tele-phosphohistidine intermediate" evidence="16">
    <location>
        <position position="502"/>
    </location>
</feature>
<dbReference type="CDD" id="cd07961">
    <property type="entry name" value="Anticodon_Ia_Ile_ABEc"/>
    <property type="match status" value="1"/>
</dbReference>
<proteinExistence type="inferred from homology"/>
<evidence type="ECO:0000259" key="18">
    <source>
        <dbReference type="Pfam" id="PF00133"/>
    </source>
</evidence>
<dbReference type="CDD" id="cd07067">
    <property type="entry name" value="HP_PGM_like"/>
    <property type="match status" value="1"/>
</dbReference>
<dbReference type="PANTHER" id="PTHR42780">
    <property type="entry name" value="SOLEUCYL-TRNA SYNTHETASE"/>
    <property type="match status" value="1"/>
</dbReference>
<feature type="domain" description="Aminoacyl-tRNA synthetase class Ia" evidence="18">
    <location>
        <begin position="16"/>
        <end position="506"/>
    </location>
</feature>
<comment type="caution">
    <text evidence="20">The sequence shown here is derived from an EMBL/GenBank/DDBJ whole genome shotgun (WGS) entry which is preliminary data.</text>
</comment>
<keyword evidence="8 15" id="KW-0547">Nucleotide-binding</keyword>
<evidence type="ECO:0000256" key="3">
    <source>
        <dbReference type="ARBA" id="ARBA00007078"/>
    </source>
</evidence>
<dbReference type="SUPFAM" id="SSF50677">
    <property type="entry name" value="ValRS/IleRS/LeuRS editing domain"/>
    <property type="match status" value="1"/>
</dbReference>
<dbReference type="InterPro" id="IPR023586">
    <property type="entry name" value="Ile-tRNA-ligase_type2"/>
</dbReference>
<evidence type="ECO:0000256" key="11">
    <source>
        <dbReference type="ARBA" id="ARBA00022917"/>
    </source>
</evidence>
<comment type="function">
    <text evidence="13 15">Catalyzes the attachment of isoleucine to tRNA(Ile). As IleRS can inadvertently accommodate and process structurally similar amino acids such as valine, to avoid such errors it has two additional distinct tRNA(Ile)-dependent editing activities. One activity is designated as 'pretransfer' editing and involves the hydrolysis of activated Val-AMP. The other activity is designated 'posttransfer' editing and involves deacylation of mischarged Val-tRNA(Ile).</text>
</comment>
<gene>
    <name evidence="15" type="primary">ileS</name>
    <name evidence="20" type="ORF">COT80_02040</name>
</gene>
<evidence type="ECO:0000256" key="15">
    <source>
        <dbReference type="HAMAP-Rule" id="MF_02003"/>
    </source>
</evidence>
<feature type="short sequence motif" description="'KMSKS' region" evidence="15">
    <location>
        <begin position="784"/>
        <end position="788"/>
    </location>
</feature>
<feature type="domain" description="Methionyl/Valyl/Leucyl/Isoleucyl-tRNA synthetase anticodon-binding" evidence="19">
    <location>
        <begin position="866"/>
        <end position="1008"/>
    </location>
</feature>
<dbReference type="GO" id="GO:0004822">
    <property type="term" value="F:isoleucine-tRNA ligase activity"/>
    <property type="evidence" value="ECO:0007669"/>
    <property type="project" value="UniProtKB-UniRule"/>
</dbReference>
<dbReference type="HAMAP" id="MF_02003">
    <property type="entry name" value="Ile_tRNA_synth_type2"/>
    <property type="match status" value="1"/>
</dbReference>
<keyword evidence="11 15" id="KW-0648">Protein biosynthesis</keyword>
<comment type="domain">
    <text evidence="15">IleRS has two distinct active sites: one for aminoacylation and one for editing. The misactivated valine is translocated from the active site to the editing site, which sterically excludes the correctly activated isoleucine. The single editing site contains two valyl binding pockets, one specific for each substrate (Val-AMP or Val-tRNA(Ile)).</text>
</comment>
<dbReference type="AlphaFoldDB" id="A0A2H0W4P9"/>